<comment type="subcellular location">
    <subcellularLocation>
        <location evidence="1">Endoplasmic reticulum membrane</location>
        <topology evidence="1">Multi-pass membrane protein</topology>
    </subcellularLocation>
</comment>
<dbReference type="PANTHER" id="PTHR20917">
    <property type="entry name" value="PNAS-RELATED"/>
    <property type="match status" value="1"/>
</dbReference>
<evidence type="ECO:0000256" key="3">
    <source>
        <dbReference type="ARBA" id="ARBA00014950"/>
    </source>
</evidence>
<dbReference type="AlphaFoldDB" id="E4X3D0"/>
<dbReference type="GO" id="GO:0005789">
    <property type="term" value="C:endoplasmic reticulum membrane"/>
    <property type="evidence" value="ECO:0007669"/>
    <property type="project" value="UniProtKB-SubCell"/>
</dbReference>
<proteinExistence type="inferred from homology"/>
<dbReference type="SMART" id="SM01415">
    <property type="entry name" value="DUF106"/>
    <property type="match status" value="1"/>
</dbReference>
<keyword evidence="11 17" id="KW-0175">Coiled coil</keyword>
<dbReference type="InParanoid" id="E4X3D0"/>
<keyword evidence="20" id="KW-1185">Reference proteome</keyword>
<dbReference type="Proteomes" id="UP000001307">
    <property type="component" value="Unassembled WGS sequence"/>
</dbReference>
<feature type="coiled-coil region" evidence="17">
    <location>
        <begin position="31"/>
        <end position="71"/>
    </location>
</feature>
<evidence type="ECO:0000256" key="14">
    <source>
        <dbReference type="ARBA" id="ARBA00023303"/>
    </source>
</evidence>
<dbReference type="PANTHER" id="PTHR20917:SF0">
    <property type="entry name" value="CALCIUM LOAD-ACTIVATED CALCIUM CHANNEL"/>
    <property type="match status" value="1"/>
</dbReference>
<protein>
    <recommendedName>
        <fullName evidence="3">Calcium load-activated calcium channel</fullName>
    </recommendedName>
    <alternativeName>
        <fullName evidence="16">GEL complex subunit TMCO1</fullName>
    </alternativeName>
    <alternativeName>
        <fullName evidence="15">Transmembrane and coiled-coil domain-containing protein 1</fullName>
    </alternativeName>
</protein>
<dbReference type="GO" id="GO:0005262">
    <property type="term" value="F:calcium channel activity"/>
    <property type="evidence" value="ECO:0007669"/>
    <property type="project" value="UniProtKB-KW"/>
</dbReference>
<evidence type="ECO:0000256" key="10">
    <source>
        <dbReference type="ARBA" id="ARBA00022989"/>
    </source>
</evidence>
<organism evidence="19">
    <name type="scientific">Oikopleura dioica</name>
    <name type="common">Tunicate</name>
    <dbReference type="NCBI Taxonomy" id="34765"/>
    <lineage>
        <taxon>Eukaryota</taxon>
        <taxon>Metazoa</taxon>
        <taxon>Chordata</taxon>
        <taxon>Tunicata</taxon>
        <taxon>Appendicularia</taxon>
        <taxon>Copelata</taxon>
        <taxon>Oikopleuridae</taxon>
        <taxon>Oikopleura</taxon>
    </lineage>
</organism>
<keyword evidence="13 18" id="KW-0472">Membrane</keyword>
<evidence type="ECO:0000256" key="15">
    <source>
        <dbReference type="ARBA" id="ARBA00029813"/>
    </source>
</evidence>
<evidence type="ECO:0000256" key="17">
    <source>
        <dbReference type="SAM" id="Coils"/>
    </source>
</evidence>
<evidence type="ECO:0000256" key="8">
    <source>
        <dbReference type="ARBA" id="ARBA00022824"/>
    </source>
</evidence>
<sequence length="184" mass="20602">MALTDCILIFCVAIFTSSLSEFISYVLVYRKEKYQKLNAAMEKAAKKLAEMEKGSKRYEKEEAKVKDMSRELQSTKLGSMFAMMLVFGTIVSTVSSIYEGESVAQLPFEPIWFFKSFAQRGLVNPKPNDCSFIFIYIMSTMSVRQPIQKFLGFAPSRAASKLSNAGMQPASFTDAKNTYGSGAY</sequence>
<dbReference type="GO" id="GO:0032469">
    <property type="term" value="P:endoplasmic reticulum calcium ion homeostasis"/>
    <property type="evidence" value="ECO:0007669"/>
    <property type="project" value="InterPro"/>
</dbReference>
<dbReference type="EMBL" id="FN653023">
    <property type="protein sequence ID" value="CBY18134.1"/>
    <property type="molecule type" value="Genomic_DNA"/>
</dbReference>
<feature type="transmembrane region" description="Helical" evidence="18">
    <location>
        <begin position="6"/>
        <end position="28"/>
    </location>
</feature>
<keyword evidence="8" id="KW-0256">Endoplasmic reticulum</keyword>
<gene>
    <name evidence="19" type="ORF">GSOID_T00017771001</name>
</gene>
<evidence type="ECO:0000256" key="1">
    <source>
        <dbReference type="ARBA" id="ARBA00004477"/>
    </source>
</evidence>
<keyword evidence="5" id="KW-0109">Calcium transport</keyword>
<evidence type="ECO:0000313" key="19">
    <source>
        <dbReference type="EMBL" id="CBY18134.1"/>
    </source>
</evidence>
<evidence type="ECO:0000313" key="20">
    <source>
        <dbReference type="Proteomes" id="UP000001307"/>
    </source>
</evidence>
<keyword evidence="9" id="KW-0106">Calcium</keyword>
<evidence type="ECO:0000256" key="6">
    <source>
        <dbReference type="ARBA" id="ARBA00022673"/>
    </source>
</evidence>
<evidence type="ECO:0000256" key="2">
    <source>
        <dbReference type="ARBA" id="ARBA00006537"/>
    </source>
</evidence>
<keyword evidence="7 18" id="KW-0812">Transmembrane</keyword>
<evidence type="ECO:0000256" key="12">
    <source>
        <dbReference type="ARBA" id="ARBA00023065"/>
    </source>
</evidence>
<keyword evidence="4" id="KW-0813">Transport</keyword>
<name>E4X3D0_OIKDI</name>
<evidence type="ECO:0000256" key="11">
    <source>
        <dbReference type="ARBA" id="ARBA00023054"/>
    </source>
</evidence>
<keyword evidence="10 18" id="KW-1133">Transmembrane helix</keyword>
<dbReference type="OrthoDB" id="342726at2759"/>
<dbReference type="InterPro" id="IPR008559">
    <property type="entry name" value="TMCO1"/>
</dbReference>
<evidence type="ECO:0000256" key="4">
    <source>
        <dbReference type="ARBA" id="ARBA00022448"/>
    </source>
</evidence>
<accession>E4X3D0</accession>
<evidence type="ECO:0000256" key="18">
    <source>
        <dbReference type="SAM" id="Phobius"/>
    </source>
</evidence>
<keyword evidence="6" id="KW-0107">Calcium channel</keyword>
<dbReference type="InterPro" id="IPR002809">
    <property type="entry name" value="EMC3/TMCO1"/>
</dbReference>
<evidence type="ECO:0000256" key="16">
    <source>
        <dbReference type="ARBA" id="ARBA00034904"/>
    </source>
</evidence>
<keyword evidence="12" id="KW-0406">Ion transport</keyword>
<evidence type="ECO:0000256" key="7">
    <source>
        <dbReference type="ARBA" id="ARBA00022692"/>
    </source>
</evidence>
<keyword evidence="14" id="KW-0407">Ion channel</keyword>
<dbReference type="FunCoup" id="E4X3D0">
    <property type="interactions" value="319"/>
</dbReference>
<reference evidence="19" key="1">
    <citation type="journal article" date="2010" name="Science">
        <title>Plasticity of animal genome architecture unmasked by rapid evolution of a pelagic tunicate.</title>
        <authorList>
            <person name="Denoeud F."/>
            <person name="Henriet S."/>
            <person name="Mungpakdee S."/>
            <person name="Aury J.M."/>
            <person name="Da Silva C."/>
            <person name="Brinkmann H."/>
            <person name="Mikhaleva J."/>
            <person name="Olsen L.C."/>
            <person name="Jubin C."/>
            <person name="Canestro C."/>
            <person name="Bouquet J.M."/>
            <person name="Danks G."/>
            <person name="Poulain J."/>
            <person name="Campsteijn C."/>
            <person name="Adamski M."/>
            <person name="Cross I."/>
            <person name="Yadetie F."/>
            <person name="Muffato M."/>
            <person name="Louis A."/>
            <person name="Butcher S."/>
            <person name="Tsagkogeorga G."/>
            <person name="Konrad A."/>
            <person name="Singh S."/>
            <person name="Jensen M.F."/>
            <person name="Cong E.H."/>
            <person name="Eikeseth-Otteraa H."/>
            <person name="Noel B."/>
            <person name="Anthouard V."/>
            <person name="Porcel B.M."/>
            <person name="Kachouri-Lafond R."/>
            <person name="Nishino A."/>
            <person name="Ugolini M."/>
            <person name="Chourrout P."/>
            <person name="Nishida H."/>
            <person name="Aasland R."/>
            <person name="Huzurbazar S."/>
            <person name="Westhof E."/>
            <person name="Delsuc F."/>
            <person name="Lehrach H."/>
            <person name="Reinhardt R."/>
            <person name="Weissenbach J."/>
            <person name="Roy S.W."/>
            <person name="Artiguenave F."/>
            <person name="Postlethwait J.H."/>
            <person name="Manak J.R."/>
            <person name="Thompson E.M."/>
            <person name="Jaillon O."/>
            <person name="Du Pasquier L."/>
            <person name="Boudinot P."/>
            <person name="Liberles D.A."/>
            <person name="Volff J.N."/>
            <person name="Philippe H."/>
            <person name="Lenhard B."/>
            <person name="Roest Crollius H."/>
            <person name="Wincker P."/>
            <person name="Chourrout D."/>
        </authorList>
    </citation>
    <scope>NUCLEOTIDE SEQUENCE [LARGE SCALE GENOMIC DNA]</scope>
</reference>
<comment type="similarity">
    <text evidence="2">Belongs to the TMCO1 family.</text>
</comment>
<evidence type="ECO:0000256" key="13">
    <source>
        <dbReference type="ARBA" id="ARBA00023136"/>
    </source>
</evidence>
<evidence type="ECO:0000256" key="9">
    <source>
        <dbReference type="ARBA" id="ARBA00022837"/>
    </source>
</evidence>
<evidence type="ECO:0000256" key="5">
    <source>
        <dbReference type="ARBA" id="ARBA00022568"/>
    </source>
</evidence>
<dbReference type="Pfam" id="PF01956">
    <property type="entry name" value="EMC3_TMCO1"/>
    <property type="match status" value="1"/>
</dbReference>